<dbReference type="AlphaFoldDB" id="A0A2H0UMX0"/>
<keyword evidence="1" id="KW-0812">Transmembrane</keyword>
<keyword evidence="1" id="KW-0472">Membrane</keyword>
<evidence type="ECO:0000313" key="4">
    <source>
        <dbReference type="Proteomes" id="UP000230903"/>
    </source>
</evidence>
<evidence type="ECO:0000256" key="1">
    <source>
        <dbReference type="SAM" id="Phobius"/>
    </source>
</evidence>
<dbReference type="EMBL" id="PFBC01000048">
    <property type="protein sequence ID" value="PIR87740.1"/>
    <property type="molecule type" value="Genomic_DNA"/>
</dbReference>
<accession>A0A2H0UMX0</accession>
<organism evidence="3 4">
    <name type="scientific">Candidatus Harrisonbacteria bacterium CG10_big_fil_rev_8_21_14_0_10_45_28</name>
    <dbReference type="NCBI Taxonomy" id="1974586"/>
    <lineage>
        <taxon>Bacteria</taxon>
        <taxon>Candidatus Harrisoniibacteriota</taxon>
    </lineage>
</organism>
<evidence type="ECO:0000313" key="3">
    <source>
        <dbReference type="EMBL" id="PIR87740.1"/>
    </source>
</evidence>
<dbReference type="Proteomes" id="UP000230903">
    <property type="component" value="Unassembled WGS sequence"/>
</dbReference>
<keyword evidence="1" id="KW-1133">Transmembrane helix</keyword>
<feature type="transmembrane region" description="Helical" evidence="1">
    <location>
        <begin position="334"/>
        <end position="355"/>
    </location>
</feature>
<feature type="transmembrane region" description="Helical" evidence="1">
    <location>
        <begin position="367"/>
        <end position="392"/>
    </location>
</feature>
<proteinExistence type="predicted"/>
<keyword evidence="2" id="KW-0732">Signal</keyword>
<reference evidence="4" key="1">
    <citation type="submission" date="2017-09" db="EMBL/GenBank/DDBJ databases">
        <title>Depth-based differentiation of microbial function through sediment-hosted aquifers and enrichment of novel symbionts in the deep terrestrial subsurface.</title>
        <authorList>
            <person name="Probst A.J."/>
            <person name="Ladd B."/>
            <person name="Jarett J.K."/>
            <person name="Geller-Mcgrath D.E."/>
            <person name="Sieber C.M.K."/>
            <person name="Emerson J.B."/>
            <person name="Anantharaman K."/>
            <person name="Thomas B.C."/>
            <person name="Malmstrom R."/>
            <person name="Stieglmeier M."/>
            <person name="Klingl A."/>
            <person name="Woyke T."/>
            <person name="Ryan C.M."/>
            <person name="Banfield J.F."/>
        </authorList>
    </citation>
    <scope>NUCLEOTIDE SEQUENCE [LARGE SCALE GENOMIC DNA]</scope>
</reference>
<protein>
    <submittedName>
        <fullName evidence="3">Uncharacterized protein</fullName>
    </submittedName>
</protein>
<gene>
    <name evidence="3" type="ORF">COU10_03020</name>
</gene>
<evidence type="ECO:0000256" key="2">
    <source>
        <dbReference type="SAM" id="SignalP"/>
    </source>
</evidence>
<feature type="signal peptide" evidence="2">
    <location>
        <begin position="1"/>
        <end position="28"/>
    </location>
</feature>
<feature type="chain" id="PRO_5013762721" evidence="2">
    <location>
        <begin position="29"/>
        <end position="407"/>
    </location>
</feature>
<sequence length="407" mass="43102">MKRSKRVLGTGLLIAVLTVSFAPGLASAYNTVEVCPNTATPFSGHYETGIDPSGNPAPSPYTNGFDYGCTQYYARGFSFSCNYSMVPQNVTAQGNTAVQSWKDGCDTGALHGEAILKKKTKDSGLSNVEEIPFLYCDAITTKYFNGSDILRPDFKRGCDRAMWSKIVSFSNTNGDIICPILSGFNQVNVSACRDGFAKGAEETPKLMDLLAPVYRSSFSEACVDEFLSSSGHLENGFLRGCQAGATNASITCPQGIIDYAFSQNLQSFNDSFFAGCEKGKILAAEDALTNYDPGTTGIVPNCDATLPPNAPTVNGIGPCGISAAEQLIKNIITFLFWIVIPIAAIMIGWGGFTIMTSAGSAEKVKKGAGMITIALTGIAIMAISYLIIQFIFGALGVGPSTGVDITF</sequence>
<name>A0A2H0UMX0_9BACT</name>
<comment type="caution">
    <text evidence="3">The sequence shown here is derived from an EMBL/GenBank/DDBJ whole genome shotgun (WGS) entry which is preliminary data.</text>
</comment>